<proteinExistence type="inferred from homology"/>
<dbReference type="PANTHER" id="PTHR46332">
    <property type="entry name" value="ASPARTATE BETA-HYDROXYLASE DOMAIN-CONTAINING PROTEIN 2"/>
    <property type="match status" value="1"/>
</dbReference>
<organism evidence="6 7">
    <name type="scientific">Adineta steineri</name>
    <dbReference type="NCBI Taxonomy" id="433720"/>
    <lineage>
        <taxon>Eukaryota</taxon>
        <taxon>Metazoa</taxon>
        <taxon>Spiralia</taxon>
        <taxon>Gnathifera</taxon>
        <taxon>Rotifera</taxon>
        <taxon>Eurotatoria</taxon>
        <taxon>Bdelloidea</taxon>
        <taxon>Adinetida</taxon>
        <taxon>Adinetidae</taxon>
        <taxon>Adineta</taxon>
    </lineage>
</organism>
<name>A0A813PFP8_9BILA</name>
<evidence type="ECO:0000256" key="3">
    <source>
        <dbReference type="ARBA" id="ARBA00023002"/>
    </source>
</evidence>
<dbReference type="Pfam" id="PF05118">
    <property type="entry name" value="Asp_Arg_Hydrox"/>
    <property type="match status" value="1"/>
</dbReference>
<evidence type="ECO:0000256" key="2">
    <source>
        <dbReference type="ARBA" id="ARBA00022964"/>
    </source>
</evidence>
<dbReference type="OrthoDB" id="438431at2759"/>
<evidence type="ECO:0000259" key="5">
    <source>
        <dbReference type="Pfam" id="PF05118"/>
    </source>
</evidence>
<evidence type="ECO:0000313" key="7">
    <source>
        <dbReference type="Proteomes" id="UP000663832"/>
    </source>
</evidence>
<feature type="transmembrane region" description="Helical" evidence="4">
    <location>
        <begin position="21"/>
        <end position="39"/>
    </location>
</feature>
<sequence length="292" mass="34336">MFSSLRDTFEVLRDQVWFFRFFLLICIICVYRTLLHFVLRTNHCPNPFCSKCLGSGSVRGRAINRIKKDYDDDENNSLKSIVLNNLVQHDRLVRRNDEKPTVYYHRGLSSNQGKISDEEILLKHYDELRQEIIKFLQTNDNIQWTDFYLYKNGEENQTNCKSLPKLFEILHLLPNAICINNENCIFGNCFLTRLISDKNENEKNQNGLTNCCIRMNFGLICDEQSPAHVLINKHKRLPIENKRATLYNDGLEHSIQNPSNKQQIFLTIDFWHPDLSLDMRKELTSIFNTNLA</sequence>
<keyword evidence="7" id="KW-1185">Reference proteome</keyword>
<comment type="caution">
    <text evidence="6">The sequence shown here is derived from an EMBL/GenBank/DDBJ whole genome shotgun (WGS) entry which is preliminary data.</text>
</comment>
<evidence type="ECO:0000313" key="6">
    <source>
        <dbReference type="EMBL" id="CAF0752768.1"/>
    </source>
</evidence>
<dbReference type="AlphaFoldDB" id="A0A813PFP8"/>
<keyword evidence="4" id="KW-0472">Membrane</keyword>
<dbReference type="EMBL" id="CAJNOM010000005">
    <property type="protein sequence ID" value="CAF0752768.1"/>
    <property type="molecule type" value="Genomic_DNA"/>
</dbReference>
<keyword evidence="4" id="KW-1133">Transmembrane helix</keyword>
<keyword evidence="4" id="KW-0812">Transmembrane</keyword>
<accession>A0A813PFP8</accession>
<dbReference type="Gene3D" id="2.60.120.330">
    <property type="entry name" value="B-lactam Antibiotic, Isopenicillin N Synthase, Chain"/>
    <property type="match status" value="1"/>
</dbReference>
<evidence type="ECO:0000256" key="4">
    <source>
        <dbReference type="SAM" id="Phobius"/>
    </source>
</evidence>
<dbReference type="InterPro" id="IPR027443">
    <property type="entry name" value="IPNS-like_sf"/>
</dbReference>
<comment type="similarity">
    <text evidence="1">Belongs to the aspartyl/asparaginyl beta-hydroxylase family.</text>
</comment>
<dbReference type="PANTHER" id="PTHR46332:SF5">
    <property type="entry name" value="ASPARTATE BETA-HYDROXYLASE DOMAIN CONTAINING 2"/>
    <property type="match status" value="1"/>
</dbReference>
<gene>
    <name evidence="6" type="ORF">QVE165_LOCUS1590</name>
</gene>
<dbReference type="Proteomes" id="UP000663832">
    <property type="component" value="Unassembled WGS sequence"/>
</dbReference>
<feature type="domain" description="Aspartyl/asparaginy/proline hydroxylase" evidence="5">
    <location>
        <begin position="124"/>
        <end position="273"/>
    </location>
</feature>
<keyword evidence="2" id="KW-0223">Dioxygenase</keyword>
<reference evidence="6" key="1">
    <citation type="submission" date="2021-02" db="EMBL/GenBank/DDBJ databases">
        <authorList>
            <person name="Nowell W R."/>
        </authorList>
    </citation>
    <scope>NUCLEOTIDE SEQUENCE</scope>
</reference>
<dbReference type="GO" id="GO:0051213">
    <property type="term" value="F:dioxygenase activity"/>
    <property type="evidence" value="ECO:0007669"/>
    <property type="project" value="UniProtKB-KW"/>
</dbReference>
<protein>
    <recommendedName>
        <fullName evidence="5">Aspartyl/asparaginy/proline hydroxylase domain-containing protein</fullName>
    </recommendedName>
</protein>
<dbReference type="InterPro" id="IPR051821">
    <property type="entry name" value="Asp/Asn_beta-hydroxylase"/>
</dbReference>
<dbReference type="InterPro" id="IPR007803">
    <property type="entry name" value="Asp/Arg/Pro-Hydrxlase"/>
</dbReference>
<dbReference type="GO" id="GO:0016020">
    <property type="term" value="C:membrane"/>
    <property type="evidence" value="ECO:0007669"/>
    <property type="project" value="TreeGrafter"/>
</dbReference>
<keyword evidence="3" id="KW-0560">Oxidoreductase</keyword>
<evidence type="ECO:0000256" key="1">
    <source>
        <dbReference type="ARBA" id="ARBA00007730"/>
    </source>
</evidence>